<organism evidence="1 2">
    <name type="scientific">Cirrhinus mrigala</name>
    <name type="common">Mrigala</name>
    <dbReference type="NCBI Taxonomy" id="683832"/>
    <lineage>
        <taxon>Eukaryota</taxon>
        <taxon>Metazoa</taxon>
        <taxon>Chordata</taxon>
        <taxon>Craniata</taxon>
        <taxon>Vertebrata</taxon>
        <taxon>Euteleostomi</taxon>
        <taxon>Actinopterygii</taxon>
        <taxon>Neopterygii</taxon>
        <taxon>Teleostei</taxon>
        <taxon>Ostariophysi</taxon>
        <taxon>Cypriniformes</taxon>
        <taxon>Cyprinidae</taxon>
        <taxon>Labeoninae</taxon>
        <taxon>Labeonini</taxon>
        <taxon>Cirrhinus</taxon>
    </lineage>
</organism>
<name>A0ABD0RP44_CIRMR</name>
<dbReference type="Proteomes" id="UP001529510">
    <property type="component" value="Unassembled WGS sequence"/>
</dbReference>
<dbReference type="AlphaFoldDB" id="A0ABD0RP44"/>
<gene>
    <name evidence="1" type="ORF">M9458_003087</name>
</gene>
<protein>
    <submittedName>
        <fullName evidence="1">Uncharacterized protein</fullName>
    </submittedName>
</protein>
<proteinExistence type="predicted"/>
<feature type="non-terminal residue" evidence="1">
    <location>
        <position position="87"/>
    </location>
</feature>
<evidence type="ECO:0000313" key="1">
    <source>
        <dbReference type="EMBL" id="KAL0199900.1"/>
    </source>
</evidence>
<accession>A0ABD0RP44</accession>
<evidence type="ECO:0000313" key="2">
    <source>
        <dbReference type="Proteomes" id="UP001529510"/>
    </source>
</evidence>
<comment type="caution">
    <text evidence="1">The sequence shown here is derived from an EMBL/GenBank/DDBJ whole genome shotgun (WGS) entry which is preliminary data.</text>
</comment>
<keyword evidence="2" id="KW-1185">Reference proteome</keyword>
<sequence>MEGCVAVAQEGKAYSQNTELKWKDKRITQSMKYQGGVKGMHTLLVELGAQNVSPSPCPSHSLLTQIHTNLRDRLEHHVQIGLCPPQP</sequence>
<dbReference type="EMBL" id="JAMKFB020000002">
    <property type="protein sequence ID" value="KAL0199900.1"/>
    <property type="molecule type" value="Genomic_DNA"/>
</dbReference>
<reference evidence="1 2" key="1">
    <citation type="submission" date="2024-05" db="EMBL/GenBank/DDBJ databases">
        <title>Genome sequencing and assembly of Indian major carp, Cirrhinus mrigala (Hamilton, 1822).</title>
        <authorList>
            <person name="Mohindra V."/>
            <person name="Chowdhury L.M."/>
            <person name="Lal K."/>
            <person name="Jena J.K."/>
        </authorList>
    </citation>
    <scope>NUCLEOTIDE SEQUENCE [LARGE SCALE GENOMIC DNA]</scope>
    <source>
        <strain evidence="1">CM1030</strain>
        <tissue evidence="1">Blood</tissue>
    </source>
</reference>